<dbReference type="InterPro" id="IPR017853">
    <property type="entry name" value="GH"/>
</dbReference>
<dbReference type="eggNOG" id="KOG2566">
    <property type="taxonomic scope" value="Eukaryota"/>
</dbReference>
<dbReference type="InterPro" id="IPR013780">
    <property type="entry name" value="Glyco_hydro_b"/>
</dbReference>
<dbReference type="AlphaFoldDB" id="I2FVH7"/>
<dbReference type="Pfam" id="PF02055">
    <property type="entry name" value="Glyco_hydro_30"/>
    <property type="match status" value="1"/>
</dbReference>
<dbReference type="EMBL" id="CAGI01000159">
    <property type="protein sequence ID" value="CCF50920.1"/>
    <property type="molecule type" value="Genomic_DNA"/>
</dbReference>
<keyword evidence="5" id="KW-0472">Membrane</keyword>
<dbReference type="SUPFAM" id="SSF51445">
    <property type="entry name" value="(Trans)glycosidases"/>
    <property type="match status" value="1"/>
</dbReference>
<keyword evidence="5" id="KW-0812">Transmembrane</keyword>
<dbReference type="HOGENOM" id="CLU_458635_0_0_1"/>
<dbReference type="PANTHER" id="PTHR11069">
    <property type="entry name" value="GLUCOSYLCERAMIDASE"/>
    <property type="match status" value="1"/>
</dbReference>
<keyword evidence="3 4" id="KW-0378">Hydrolase</keyword>
<dbReference type="GO" id="GO:0006680">
    <property type="term" value="P:glucosylceramide catabolic process"/>
    <property type="evidence" value="ECO:0007669"/>
    <property type="project" value="TreeGrafter"/>
</dbReference>
<evidence type="ECO:0000256" key="3">
    <source>
        <dbReference type="ARBA" id="ARBA00022801"/>
    </source>
</evidence>
<gene>
    <name evidence="7" type="ORF">UHOR_06809</name>
</gene>
<dbReference type="Proteomes" id="UP000006174">
    <property type="component" value="Unassembled WGS sequence"/>
</dbReference>
<evidence type="ECO:0000256" key="4">
    <source>
        <dbReference type="RuleBase" id="RU361188"/>
    </source>
</evidence>
<dbReference type="InterPro" id="IPR001139">
    <property type="entry name" value="Glyco_hydro_30"/>
</dbReference>
<keyword evidence="8" id="KW-1185">Reference proteome</keyword>
<dbReference type="PANTHER" id="PTHR11069:SF23">
    <property type="entry name" value="LYSOSOMAL ACID GLUCOSYLCERAMIDASE"/>
    <property type="match status" value="1"/>
</dbReference>
<proteinExistence type="inferred from homology"/>
<keyword evidence="4" id="KW-0326">Glycosidase</keyword>
<dbReference type="GO" id="GO:0004348">
    <property type="term" value="F:glucosylceramidase activity"/>
    <property type="evidence" value="ECO:0007669"/>
    <property type="project" value="InterPro"/>
</dbReference>
<dbReference type="Gene3D" id="3.20.20.80">
    <property type="entry name" value="Glycosidases"/>
    <property type="match status" value="1"/>
</dbReference>
<dbReference type="STRING" id="1128400.I2FVH7"/>
<dbReference type="Gene3D" id="2.60.40.1180">
    <property type="entry name" value="Golgi alpha-mannosidase II"/>
    <property type="match status" value="1"/>
</dbReference>
<keyword evidence="5" id="KW-1133">Transmembrane helix</keyword>
<name>I2FVH7_USTHO</name>
<evidence type="ECO:0000256" key="5">
    <source>
        <dbReference type="SAM" id="Phobius"/>
    </source>
</evidence>
<dbReference type="InterPro" id="IPR033453">
    <property type="entry name" value="Glyco_hydro_30_TIM-barrel"/>
</dbReference>
<keyword evidence="2" id="KW-0732">Signal</keyword>
<evidence type="ECO:0000256" key="2">
    <source>
        <dbReference type="ARBA" id="ARBA00022729"/>
    </source>
</evidence>
<evidence type="ECO:0000259" key="6">
    <source>
        <dbReference type="Pfam" id="PF02055"/>
    </source>
</evidence>
<dbReference type="GO" id="GO:0016020">
    <property type="term" value="C:membrane"/>
    <property type="evidence" value="ECO:0007669"/>
    <property type="project" value="GOC"/>
</dbReference>
<evidence type="ECO:0000313" key="7">
    <source>
        <dbReference type="EMBL" id="CCF50920.1"/>
    </source>
</evidence>
<dbReference type="OrthoDB" id="2160638at2759"/>
<comment type="similarity">
    <text evidence="1 4">Belongs to the glycosyl hydrolase 30 family.</text>
</comment>
<reference evidence="7 8" key="1">
    <citation type="journal article" date="2012" name="Plant Cell">
        <title>Genome comparison of barley and maize smut fungi reveals targeted loss of RNA silencing components and species-specific presence of transposable elements.</title>
        <authorList>
            <person name="Laurie J.D."/>
            <person name="Ali S."/>
            <person name="Linning R."/>
            <person name="Mannhaupt G."/>
            <person name="Wong P."/>
            <person name="Gueldener U."/>
            <person name="Muensterkoetter M."/>
            <person name="Moore R."/>
            <person name="Kahmann R."/>
            <person name="Bakkeren G."/>
            <person name="Schirawski J."/>
        </authorList>
    </citation>
    <scope>NUCLEOTIDE SEQUENCE [LARGE SCALE GENOMIC DNA]</scope>
    <source>
        <strain evidence="8">Uh4875-4</strain>
    </source>
</reference>
<evidence type="ECO:0000313" key="8">
    <source>
        <dbReference type="Proteomes" id="UP000006174"/>
    </source>
</evidence>
<accession>I2FVH7</accession>
<organism evidence="7 8">
    <name type="scientific">Ustilago hordei</name>
    <name type="common">Barley covered smut fungus</name>
    <dbReference type="NCBI Taxonomy" id="120017"/>
    <lineage>
        <taxon>Eukaryota</taxon>
        <taxon>Fungi</taxon>
        <taxon>Dikarya</taxon>
        <taxon>Basidiomycota</taxon>
        <taxon>Ustilaginomycotina</taxon>
        <taxon>Ustilaginomycetes</taxon>
        <taxon>Ustilaginales</taxon>
        <taxon>Ustilaginaceae</taxon>
        <taxon>Ustilago</taxon>
    </lineage>
</organism>
<protein>
    <submittedName>
        <fullName evidence="7">Related to endo-1,6-beta-d-glucanase</fullName>
    </submittedName>
</protein>
<comment type="caution">
    <text evidence="7">The sequence shown here is derived from an EMBL/GenBank/DDBJ whole genome shotgun (WGS) entry which is preliminary data.</text>
</comment>
<sequence length="613" mass="66878">MSVYGAPQRGRSVGTEANLYSDKPLSSGAATPILATHHTTFPPPPAQHRNKFSVWWHSQSRTRKILYPLILFIIILAIILGVALGLTVGKPKEDPNPSSDYVPTTISGNRTSLLQPGYWYTAPKDGTNFAWTSADPQLGNYHAESQGVDIIINTSQRFQEIDGFGGAMTDSSAYLLTRMKQREKNLYGRVMDFMFSNATGIGITRASLGASDFSIGQEYSYIPQPLEFAAAANQLNNPNSLLSSFSVDGTQSSQYTIPVLVDAMKRNPNLKVVLTPWSPPAFMKSNNTMNGGRLRNDDFIPLLAQYYAQAANTWTRAGVRPYALTLQNEPSHIASYPSMGMDSSQQSKLAVALKSKLSQSGLSGVQVWAHDDNYSGYDNAAAIVNDNSSAIDAVAFHCYRGDPSQIAQFESALRGARKDVHMTECTGTSSPATRWEGIQGWLNRVYWPVSQQNSRSFIQWNIALDSGFGPHLKSSYCSTCTGSLTVSSQQNPSDPYVDFNDQLYLNAHFSAATTDLTNVGGGKAVRVGAEQGSQHSLQSVDWECLDWLAYAAPLSANELQNASNQNNAQPTRRLGLVIANTCEDTKNVVVSSDGRRTTLPVRNGMSSFVWTAP</sequence>
<feature type="transmembrane region" description="Helical" evidence="5">
    <location>
        <begin position="65"/>
        <end position="88"/>
    </location>
</feature>
<evidence type="ECO:0000256" key="1">
    <source>
        <dbReference type="ARBA" id="ARBA00005382"/>
    </source>
</evidence>
<dbReference type="OMA" id="GYWYTAP"/>
<feature type="domain" description="Glycosyl hydrolase family 30 TIM-barrel" evidence="6">
    <location>
        <begin position="161"/>
        <end position="406"/>
    </location>
</feature>